<evidence type="ECO:0000313" key="1">
    <source>
        <dbReference type="EMBL" id="MCI74940.1"/>
    </source>
</evidence>
<accession>A0A392URI5</accession>
<feature type="non-terminal residue" evidence="1">
    <location>
        <position position="45"/>
    </location>
</feature>
<dbReference type="AlphaFoldDB" id="A0A392URI5"/>
<protein>
    <submittedName>
        <fullName evidence="1">Uncharacterized protein</fullName>
    </submittedName>
</protein>
<evidence type="ECO:0000313" key="2">
    <source>
        <dbReference type="Proteomes" id="UP000265520"/>
    </source>
</evidence>
<name>A0A392URI5_9FABA</name>
<sequence length="45" mass="5168">MVTTAEVYIGHPYIITHLCERLGVPARGRDETRRPVDPIGRNFFL</sequence>
<comment type="caution">
    <text evidence="1">The sequence shown here is derived from an EMBL/GenBank/DDBJ whole genome shotgun (WGS) entry which is preliminary data.</text>
</comment>
<keyword evidence="2" id="KW-1185">Reference proteome</keyword>
<dbReference type="Proteomes" id="UP000265520">
    <property type="component" value="Unassembled WGS sequence"/>
</dbReference>
<proteinExistence type="predicted"/>
<organism evidence="1 2">
    <name type="scientific">Trifolium medium</name>
    <dbReference type="NCBI Taxonomy" id="97028"/>
    <lineage>
        <taxon>Eukaryota</taxon>
        <taxon>Viridiplantae</taxon>
        <taxon>Streptophyta</taxon>
        <taxon>Embryophyta</taxon>
        <taxon>Tracheophyta</taxon>
        <taxon>Spermatophyta</taxon>
        <taxon>Magnoliopsida</taxon>
        <taxon>eudicotyledons</taxon>
        <taxon>Gunneridae</taxon>
        <taxon>Pentapetalae</taxon>
        <taxon>rosids</taxon>
        <taxon>fabids</taxon>
        <taxon>Fabales</taxon>
        <taxon>Fabaceae</taxon>
        <taxon>Papilionoideae</taxon>
        <taxon>50 kb inversion clade</taxon>
        <taxon>NPAAA clade</taxon>
        <taxon>Hologalegina</taxon>
        <taxon>IRL clade</taxon>
        <taxon>Trifolieae</taxon>
        <taxon>Trifolium</taxon>
    </lineage>
</organism>
<reference evidence="1 2" key="1">
    <citation type="journal article" date="2018" name="Front. Plant Sci.">
        <title>Red Clover (Trifolium pratense) and Zigzag Clover (T. medium) - A Picture of Genomic Similarities and Differences.</title>
        <authorList>
            <person name="Dluhosova J."/>
            <person name="Istvanek J."/>
            <person name="Nedelnik J."/>
            <person name="Repkova J."/>
        </authorList>
    </citation>
    <scope>NUCLEOTIDE SEQUENCE [LARGE SCALE GENOMIC DNA]</scope>
    <source>
        <strain evidence="2">cv. 10/8</strain>
        <tissue evidence="1">Leaf</tissue>
    </source>
</reference>
<dbReference type="EMBL" id="LXQA010871540">
    <property type="protein sequence ID" value="MCI74940.1"/>
    <property type="molecule type" value="Genomic_DNA"/>
</dbReference>